<dbReference type="AlphaFoldDB" id="A0A2W5SVH7"/>
<evidence type="ECO:0000256" key="1">
    <source>
        <dbReference type="SAM" id="MobiDB-lite"/>
    </source>
</evidence>
<reference evidence="3 4" key="1">
    <citation type="submission" date="2017-08" db="EMBL/GenBank/DDBJ databases">
        <title>Infants hospitalized years apart are colonized by the same room-sourced microbial strains.</title>
        <authorList>
            <person name="Brooks B."/>
            <person name="Olm M.R."/>
            <person name="Firek B.A."/>
            <person name="Baker R."/>
            <person name="Thomas B.C."/>
            <person name="Morowitz M.J."/>
            <person name="Banfield J.F."/>
        </authorList>
    </citation>
    <scope>NUCLEOTIDE SEQUENCE [LARGE SCALE GENOMIC DNA]</scope>
    <source>
        <strain evidence="3">S2_003_000_R1_3</strain>
    </source>
</reference>
<feature type="transmembrane region" description="Helical" evidence="2">
    <location>
        <begin position="6"/>
        <end position="23"/>
    </location>
</feature>
<feature type="region of interest" description="Disordered" evidence="1">
    <location>
        <begin position="202"/>
        <end position="235"/>
    </location>
</feature>
<dbReference type="EMBL" id="QFRA01000040">
    <property type="protein sequence ID" value="PZR03435.1"/>
    <property type="molecule type" value="Genomic_DNA"/>
</dbReference>
<sequence length="235" mass="24878">MGWNIAAVVAVGLLVTVFIIMMVRPDTTSSTMAINGDTLGPEDETMSQYQQRSDATLQSETAESGKADDGSDNTGHQKSSGRGAKDSKHWALVTFNPPTTPAKAAEALGGSNVRVGSVLVRPGVVSGIPNPTPGYPLEKLFFDQVQWANELEDTSNDDEIPGVIVYGTLDQLRAIRKKTFAVEALPSDAVWGRIGVRNPAIAGVEDTPGSSQDSATSQDDVNPITLPSPTGDRRL</sequence>
<accession>A0A2W5SVH7</accession>
<feature type="region of interest" description="Disordered" evidence="1">
    <location>
        <begin position="30"/>
        <end position="89"/>
    </location>
</feature>
<evidence type="ECO:0000313" key="3">
    <source>
        <dbReference type="EMBL" id="PZR03435.1"/>
    </source>
</evidence>
<name>A0A2W5SVH7_9CORY</name>
<protein>
    <submittedName>
        <fullName evidence="3">Uncharacterized protein</fullName>
    </submittedName>
</protein>
<comment type="caution">
    <text evidence="3">The sequence shown here is derived from an EMBL/GenBank/DDBJ whole genome shotgun (WGS) entry which is preliminary data.</text>
</comment>
<gene>
    <name evidence="3" type="ORF">DI525_10050</name>
</gene>
<proteinExistence type="predicted"/>
<evidence type="ECO:0000313" key="4">
    <source>
        <dbReference type="Proteomes" id="UP000249432"/>
    </source>
</evidence>
<keyword evidence="2" id="KW-0812">Transmembrane</keyword>
<organism evidence="3 4">
    <name type="scientific">Corynebacterium kroppenstedtii</name>
    <dbReference type="NCBI Taxonomy" id="161879"/>
    <lineage>
        <taxon>Bacteria</taxon>
        <taxon>Bacillati</taxon>
        <taxon>Actinomycetota</taxon>
        <taxon>Actinomycetes</taxon>
        <taxon>Mycobacteriales</taxon>
        <taxon>Corynebacteriaceae</taxon>
        <taxon>Corynebacterium</taxon>
    </lineage>
</organism>
<feature type="compositionally biased region" description="Polar residues" evidence="1">
    <location>
        <begin position="46"/>
        <end position="62"/>
    </location>
</feature>
<dbReference type="Proteomes" id="UP000249432">
    <property type="component" value="Unassembled WGS sequence"/>
</dbReference>
<feature type="compositionally biased region" description="Polar residues" evidence="1">
    <location>
        <begin position="208"/>
        <end position="228"/>
    </location>
</feature>
<keyword evidence="2" id="KW-1133">Transmembrane helix</keyword>
<keyword evidence="2" id="KW-0472">Membrane</keyword>
<evidence type="ECO:0000256" key="2">
    <source>
        <dbReference type="SAM" id="Phobius"/>
    </source>
</evidence>